<proteinExistence type="predicted"/>
<evidence type="ECO:0000259" key="3">
    <source>
        <dbReference type="PROSITE" id="PS50206"/>
    </source>
</evidence>
<organism evidence="4 5">
    <name type="scientific">Rhodoferax aquaticus</name>
    <dbReference type="NCBI Taxonomy" id="2527691"/>
    <lineage>
        <taxon>Bacteria</taxon>
        <taxon>Pseudomonadati</taxon>
        <taxon>Pseudomonadota</taxon>
        <taxon>Betaproteobacteria</taxon>
        <taxon>Burkholderiales</taxon>
        <taxon>Comamonadaceae</taxon>
        <taxon>Rhodoferax</taxon>
    </lineage>
</organism>
<feature type="domain" description="Rhodanese" evidence="3">
    <location>
        <begin position="57"/>
        <end position="148"/>
    </location>
</feature>
<dbReference type="PANTHER" id="PTHR11364">
    <property type="entry name" value="THIOSULFATE SULFERTANSFERASE"/>
    <property type="match status" value="1"/>
</dbReference>
<dbReference type="Proteomes" id="UP000317365">
    <property type="component" value="Chromosome"/>
</dbReference>
<reference evidence="5" key="1">
    <citation type="submission" date="2019-02" db="EMBL/GenBank/DDBJ databases">
        <title>Complete genome sequence of Rhodoferax sp. Gr-4.</title>
        <authorList>
            <person name="Jin L."/>
        </authorList>
    </citation>
    <scope>NUCLEOTIDE SEQUENCE [LARGE SCALE GENOMIC DNA]</scope>
    <source>
        <strain evidence="5">Gr-4</strain>
    </source>
</reference>
<dbReference type="EMBL" id="CP036282">
    <property type="protein sequence ID" value="QDL53309.1"/>
    <property type="molecule type" value="Genomic_DNA"/>
</dbReference>
<accession>A0A515EL15</accession>
<sequence>MTAAAHRPTTPLFRRDLVRWQHLVVPQWLALLQAGAPVEAAPEGAWCVLEVGSDGGAAYAQGHVPGARYVDTHWLEAPPLWNKVSDDALLAVLLGLGIAHDTTVIVLGRTATAVGRVAHLMLYAGVRDVRLLDGGVAAWQRAGLPWAQGKGHLPSRVQAPCPPAGFGVPCPAQPQWMLNLAQAEQYPHTPGAALVSVRTWGEHTGRTSGYDYISAKGDIPGALWGHADSAERHALARVDVNGMDAFHTADGCLRSAADIAAMWRAEGIHPGLQLAFYCGTGWRASLAFFYAWLMGWEHIAVFDGGWLEWSVALAPSNTPAN</sequence>
<dbReference type="InterPro" id="IPR045078">
    <property type="entry name" value="TST/MPST-like"/>
</dbReference>
<dbReference type="InterPro" id="IPR036873">
    <property type="entry name" value="Rhodanese-like_dom_sf"/>
</dbReference>
<keyword evidence="5" id="KW-1185">Reference proteome</keyword>
<keyword evidence="2" id="KW-0677">Repeat</keyword>
<dbReference type="GO" id="GO:0004792">
    <property type="term" value="F:thiosulfate-cyanide sulfurtransferase activity"/>
    <property type="evidence" value="ECO:0007669"/>
    <property type="project" value="InterPro"/>
</dbReference>
<evidence type="ECO:0000313" key="5">
    <source>
        <dbReference type="Proteomes" id="UP000317365"/>
    </source>
</evidence>
<dbReference type="AlphaFoldDB" id="A0A515EL15"/>
<dbReference type="SUPFAM" id="SSF52821">
    <property type="entry name" value="Rhodanese/Cell cycle control phosphatase"/>
    <property type="match status" value="2"/>
</dbReference>
<dbReference type="RefSeq" id="WP_142809058.1">
    <property type="nucleotide sequence ID" value="NZ_CP036282.1"/>
</dbReference>
<protein>
    <submittedName>
        <fullName evidence="4">Sulfurtransferase</fullName>
    </submittedName>
</protein>
<dbReference type="Pfam" id="PF00581">
    <property type="entry name" value="Rhodanese"/>
    <property type="match status" value="2"/>
</dbReference>
<dbReference type="PROSITE" id="PS00380">
    <property type="entry name" value="RHODANESE_1"/>
    <property type="match status" value="1"/>
</dbReference>
<evidence type="ECO:0000256" key="2">
    <source>
        <dbReference type="ARBA" id="ARBA00022737"/>
    </source>
</evidence>
<gene>
    <name evidence="4" type="ORF">EXZ61_03475</name>
</gene>
<dbReference type="InterPro" id="IPR001763">
    <property type="entry name" value="Rhodanese-like_dom"/>
</dbReference>
<evidence type="ECO:0000256" key="1">
    <source>
        <dbReference type="ARBA" id="ARBA00022679"/>
    </source>
</evidence>
<dbReference type="InterPro" id="IPR001307">
    <property type="entry name" value="Thiosulphate_STrfase_CS"/>
</dbReference>
<feature type="domain" description="Rhodanese" evidence="3">
    <location>
        <begin position="188"/>
        <end position="318"/>
    </location>
</feature>
<dbReference type="SMART" id="SM00450">
    <property type="entry name" value="RHOD"/>
    <property type="match status" value="2"/>
</dbReference>
<dbReference type="Gene3D" id="3.40.250.10">
    <property type="entry name" value="Rhodanese-like domain"/>
    <property type="match status" value="2"/>
</dbReference>
<dbReference type="PANTHER" id="PTHR11364:SF27">
    <property type="entry name" value="SULFURTRANSFERASE"/>
    <property type="match status" value="1"/>
</dbReference>
<dbReference type="KEGG" id="rhg:EXZ61_03475"/>
<reference evidence="5" key="2">
    <citation type="journal article" date="2020" name="Int. J. Syst. Evol. Microbiol.">
        <title>Genomic insights into a novel species Rhodoferax aquaticus sp. nov., isolated from freshwater.</title>
        <authorList>
            <person name="Li T."/>
            <person name="Zhuo Y."/>
            <person name="Jin C.Z."/>
            <person name="Wu X."/>
            <person name="Ko S.R."/>
            <person name="Jin F.J."/>
            <person name="Ahn C.Y."/>
            <person name="Oh H.M."/>
            <person name="Lee H.G."/>
            <person name="Jin L."/>
        </authorList>
    </citation>
    <scope>NUCLEOTIDE SEQUENCE [LARGE SCALE GENOMIC DNA]</scope>
    <source>
        <strain evidence="5">Gr-4</strain>
    </source>
</reference>
<evidence type="ECO:0000313" key="4">
    <source>
        <dbReference type="EMBL" id="QDL53309.1"/>
    </source>
</evidence>
<keyword evidence="1" id="KW-0808">Transferase</keyword>
<dbReference type="PROSITE" id="PS50206">
    <property type="entry name" value="RHODANESE_3"/>
    <property type="match status" value="2"/>
</dbReference>
<name>A0A515EL15_9BURK</name>